<dbReference type="InterPro" id="IPR042177">
    <property type="entry name" value="Cell/Rod_1"/>
</dbReference>
<keyword evidence="7" id="KW-1185">Reference proteome</keyword>
<dbReference type="PANTHER" id="PTHR34138:SF1">
    <property type="entry name" value="CELL SHAPE-DETERMINING PROTEIN MREC"/>
    <property type="match status" value="1"/>
</dbReference>
<dbReference type="Gene3D" id="2.40.10.340">
    <property type="entry name" value="Rod shape-determining protein MreC, domain 1"/>
    <property type="match status" value="1"/>
</dbReference>
<organism evidence="6 7">
    <name type="scientific">Branchiibius cervicis</name>
    <dbReference type="NCBI Taxonomy" id="908252"/>
    <lineage>
        <taxon>Bacteria</taxon>
        <taxon>Bacillati</taxon>
        <taxon>Actinomycetota</taxon>
        <taxon>Actinomycetes</taxon>
        <taxon>Micrococcales</taxon>
        <taxon>Dermacoccaceae</taxon>
        <taxon>Branchiibius</taxon>
    </lineage>
</organism>
<dbReference type="InterPro" id="IPR055342">
    <property type="entry name" value="MreC_beta-barrel_core"/>
</dbReference>
<dbReference type="RefSeq" id="WP_377821034.1">
    <property type="nucleotide sequence ID" value="NZ_JBHSWJ010000002.1"/>
</dbReference>
<evidence type="ECO:0000313" key="6">
    <source>
        <dbReference type="EMBL" id="MFC6713353.1"/>
    </source>
</evidence>
<feature type="domain" description="Rod shape-determining protein MreC beta-barrel core" evidence="5">
    <location>
        <begin position="111"/>
        <end position="258"/>
    </location>
</feature>
<proteinExistence type="inferred from homology"/>
<dbReference type="EMBL" id="JBHSWJ010000002">
    <property type="protein sequence ID" value="MFC6713353.1"/>
    <property type="molecule type" value="Genomic_DNA"/>
</dbReference>
<evidence type="ECO:0000256" key="3">
    <source>
        <dbReference type="ARBA" id="ARBA00022960"/>
    </source>
</evidence>
<dbReference type="PANTHER" id="PTHR34138">
    <property type="entry name" value="CELL SHAPE-DETERMINING PROTEIN MREC"/>
    <property type="match status" value="1"/>
</dbReference>
<evidence type="ECO:0000259" key="5">
    <source>
        <dbReference type="Pfam" id="PF04085"/>
    </source>
</evidence>
<reference evidence="7" key="1">
    <citation type="journal article" date="2019" name="Int. J. Syst. Evol. Microbiol.">
        <title>The Global Catalogue of Microorganisms (GCM) 10K type strain sequencing project: providing services to taxonomists for standard genome sequencing and annotation.</title>
        <authorList>
            <consortium name="The Broad Institute Genomics Platform"/>
            <consortium name="The Broad Institute Genome Sequencing Center for Infectious Disease"/>
            <person name="Wu L."/>
            <person name="Ma J."/>
        </authorList>
    </citation>
    <scope>NUCLEOTIDE SEQUENCE [LARGE SCALE GENOMIC DNA]</scope>
    <source>
        <strain evidence="7">NBRC 106593</strain>
    </source>
</reference>
<evidence type="ECO:0000256" key="2">
    <source>
        <dbReference type="ARBA" id="ARBA00013855"/>
    </source>
</evidence>
<gene>
    <name evidence="6" type="primary">mreC</name>
    <name evidence="6" type="ORF">ACFQBT_05645</name>
</gene>
<protein>
    <recommendedName>
        <fullName evidence="2">Cell shape-determining protein MreC</fullName>
    </recommendedName>
    <alternativeName>
        <fullName evidence="4">Cell shape protein MreC</fullName>
    </alternativeName>
</protein>
<dbReference type="Pfam" id="PF04085">
    <property type="entry name" value="MreC"/>
    <property type="match status" value="1"/>
</dbReference>
<evidence type="ECO:0000313" key="7">
    <source>
        <dbReference type="Proteomes" id="UP001596356"/>
    </source>
</evidence>
<keyword evidence="3" id="KW-0133">Cell shape</keyword>
<comment type="similarity">
    <text evidence="1">Belongs to the MreC family.</text>
</comment>
<evidence type="ECO:0000256" key="1">
    <source>
        <dbReference type="ARBA" id="ARBA00009369"/>
    </source>
</evidence>
<evidence type="ECO:0000256" key="4">
    <source>
        <dbReference type="ARBA" id="ARBA00032089"/>
    </source>
</evidence>
<name>A0ABW2AQK3_9MICO</name>
<comment type="caution">
    <text evidence="6">The sequence shown here is derived from an EMBL/GenBank/DDBJ whole genome shotgun (WGS) entry which is preliminary data.</text>
</comment>
<accession>A0ABW2AQK3</accession>
<dbReference type="Gene3D" id="2.40.10.350">
    <property type="entry name" value="Rod shape-determining protein MreC, domain 2"/>
    <property type="match status" value="1"/>
</dbReference>
<dbReference type="InterPro" id="IPR042175">
    <property type="entry name" value="Cell/Rod_MreC_2"/>
</dbReference>
<dbReference type="Proteomes" id="UP001596356">
    <property type="component" value="Unassembled WGS sequence"/>
</dbReference>
<dbReference type="InterPro" id="IPR007221">
    <property type="entry name" value="MreC"/>
</dbReference>
<sequence>MRRPSARAWVGVAAAATLGIAVVDQASPHLLAPVRDVAADVWSPLQRAVGTTDERVRTLTAERDAATRQLADARQWSSDRAAVERLLGSAAAAGHTVRAAQVIAFETNARTAVVQRITLDVGSNDGIHSDRAVISADGLVGRVSSVAKTSCEVTLVTDPSSVVAARVGSGVLATVTGRSPTGVAAHPPGDVSVVVVGGGQVARGDRVTTLGSLGGTPYPAGLSIGTVTGVDPASDTRPPSATVRPAIDLSSLDIVGVLTS</sequence>